<accession>A0A3B0Y8I7</accession>
<proteinExistence type="predicted"/>
<organism evidence="2">
    <name type="scientific">hydrothermal vent metagenome</name>
    <dbReference type="NCBI Taxonomy" id="652676"/>
    <lineage>
        <taxon>unclassified sequences</taxon>
        <taxon>metagenomes</taxon>
        <taxon>ecological metagenomes</taxon>
    </lineage>
</organism>
<gene>
    <name evidence="2" type="ORF">MNBD_GAMMA12-534</name>
</gene>
<dbReference type="SUPFAM" id="SSF52833">
    <property type="entry name" value="Thioredoxin-like"/>
    <property type="match status" value="1"/>
</dbReference>
<feature type="domain" description="Thioredoxin-like fold" evidence="1">
    <location>
        <begin position="52"/>
        <end position="147"/>
    </location>
</feature>
<dbReference type="AlphaFoldDB" id="A0A3B0Y8I7"/>
<sequence length="177" mass="20041">MSTSKKLLSIILLTSIFGIFSLPSTASEQKTLNKSYKIKTTSNLAKIGRKAARKQVPILLEFAATDCSYCVLLENEILNPMLLSGDYNDKVIIRKVYIDEDLTVKDFNGRKIPLDKIVLRYGIYVTPTIIFIDHKGKELAKRLIGINTVEYFGSDVDKAIDLSIKKIRKNQYSHHSQ</sequence>
<reference evidence="2" key="1">
    <citation type="submission" date="2018-06" db="EMBL/GenBank/DDBJ databases">
        <authorList>
            <person name="Zhirakovskaya E."/>
        </authorList>
    </citation>
    <scope>NUCLEOTIDE SEQUENCE</scope>
</reference>
<dbReference type="InterPro" id="IPR012336">
    <property type="entry name" value="Thioredoxin-like_fold"/>
</dbReference>
<evidence type="ECO:0000259" key="1">
    <source>
        <dbReference type="Pfam" id="PF13098"/>
    </source>
</evidence>
<name>A0A3B0Y8I7_9ZZZZ</name>
<dbReference type="InterPro" id="IPR036249">
    <property type="entry name" value="Thioredoxin-like_sf"/>
</dbReference>
<dbReference type="Gene3D" id="3.40.30.10">
    <property type="entry name" value="Glutaredoxin"/>
    <property type="match status" value="1"/>
</dbReference>
<dbReference type="Pfam" id="PF13098">
    <property type="entry name" value="Thioredoxin_2"/>
    <property type="match status" value="1"/>
</dbReference>
<protein>
    <recommendedName>
        <fullName evidence="1">Thioredoxin-like fold domain-containing protein</fullName>
    </recommendedName>
</protein>
<dbReference type="EMBL" id="UOFL01000041">
    <property type="protein sequence ID" value="VAW73140.1"/>
    <property type="molecule type" value="Genomic_DNA"/>
</dbReference>
<evidence type="ECO:0000313" key="2">
    <source>
        <dbReference type="EMBL" id="VAW73140.1"/>
    </source>
</evidence>